<dbReference type="SUPFAM" id="SSF57667">
    <property type="entry name" value="beta-beta-alpha zinc fingers"/>
    <property type="match status" value="1"/>
</dbReference>
<feature type="domain" description="U1-type" evidence="1">
    <location>
        <begin position="49"/>
        <end position="82"/>
    </location>
</feature>
<keyword evidence="3" id="KW-1185">Reference proteome</keyword>
<dbReference type="InterPro" id="IPR003604">
    <property type="entry name" value="Matrin/U1-like-C_Znf_C2H2"/>
</dbReference>
<dbReference type="Proteomes" id="UP001383192">
    <property type="component" value="Unassembled WGS sequence"/>
</dbReference>
<dbReference type="EMBL" id="JAYKXP010000018">
    <property type="protein sequence ID" value="KAK7047927.1"/>
    <property type="molecule type" value="Genomic_DNA"/>
</dbReference>
<reference evidence="2 3" key="1">
    <citation type="submission" date="2024-01" db="EMBL/GenBank/DDBJ databases">
        <title>A draft genome for a cacao thread blight-causing isolate of Paramarasmius palmivorus.</title>
        <authorList>
            <person name="Baruah I.K."/>
            <person name="Bukari Y."/>
            <person name="Amoako-Attah I."/>
            <person name="Meinhardt L.W."/>
            <person name="Bailey B.A."/>
            <person name="Cohen S.P."/>
        </authorList>
    </citation>
    <scope>NUCLEOTIDE SEQUENCE [LARGE SCALE GENOMIC DNA]</scope>
    <source>
        <strain evidence="2 3">GH-12</strain>
    </source>
</reference>
<dbReference type="GO" id="GO:0008270">
    <property type="term" value="F:zinc ion binding"/>
    <property type="evidence" value="ECO:0007669"/>
    <property type="project" value="InterPro"/>
</dbReference>
<protein>
    <recommendedName>
        <fullName evidence="1">U1-type domain-containing protein</fullName>
    </recommendedName>
</protein>
<gene>
    <name evidence="2" type="ORF">VNI00_006255</name>
</gene>
<dbReference type="Gene3D" id="3.30.160.60">
    <property type="entry name" value="Classic Zinc Finger"/>
    <property type="match status" value="1"/>
</dbReference>
<name>A0AAW0D8M0_9AGAR</name>
<organism evidence="2 3">
    <name type="scientific">Paramarasmius palmivorus</name>
    <dbReference type="NCBI Taxonomy" id="297713"/>
    <lineage>
        <taxon>Eukaryota</taxon>
        <taxon>Fungi</taxon>
        <taxon>Dikarya</taxon>
        <taxon>Basidiomycota</taxon>
        <taxon>Agaricomycotina</taxon>
        <taxon>Agaricomycetes</taxon>
        <taxon>Agaricomycetidae</taxon>
        <taxon>Agaricales</taxon>
        <taxon>Marasmiineae</taxon>
        <taxon>Marasmiaceae</taxon>
        <taxon>Paramarasmius</taxon>
    </lineage>
</organism>
<evidence type="ECO:0000313" key="2">
    <source>
        <dbReference type="EMBL" id="KAK7047927.1"/>
    </source>
</evidence>
<proteinExistence type="predicted"/>
<sequence>MSISIRHDPKTRETTAKCLLCDVSLQLAEIANHRTSEQHRTASRDQSGNGAWRCNVCDITMNLTFKDSHLQGKKHRARVAFVAFCNGGNGPPRVSIESTLAVKDDPELLAEMHRIHLMNIDTQWGLLPGGGAYGDSDYYAYDSDEDVWSNLATRY</sequence>
<accession>A0AAW0D8M0</accession>
<dbReference type="SMART" id="SM00451">
    <property type="entry name" value="ZnF_U1"/>
    <property type="match status" value="1"/>
</dbReference>
<evidence type="ECO:0000313" key="3">
    <source>
        <dbReference type="Proteomes" id="UP001383192"/>
    </source>
</evidence>
<evidence type="ECO:0000259" key="1">
    <source>
        <dbReference type="SMART" id="SM00451"/>
    </source>
</evidence>
<dbReference type="AlphaFoldDB" id="A0AAW0D8M0"/>
<dbReference type="GO" id="GO:0003676">
    <property type="term" value="F:nucleic acid binding"/>
    <property type="evidence" value="ECO:0007669"/>
    <property type="project" value="InterPro"/>
</dbReference>
<dbReference type="InterPro" id="IPR036236">
    <property type="entry name" value="Znf_C2H2_sf"/>
</dbReference>
<comment type="caution">
    <text evidence="2">The sequence shown here is derived from an EMBL/GenBank/DDBJ whole genome shotgun (WGS) entry which is preliminary data.</text>
</comment>